<dbReference type="GO" id="GO:0016020">
    <property type="term" value="C:membrane"/>
    <property type="evidence" value="ECO:0007669"/>
    <property type="project" value="UniProtKB-SubCell"/>
</dbReference>
<evidence type="ECO:0000259" key="6">
    <source>
        <dbReference type="Pfam" id="PF03151"/>
    </source>
</evidence>
<keyword evidence="8" id="KW-1185">Reference proteome</keyword>
<feature type="transmembrane region" description="Helical" evidence="5">
    <location>
        <begin position="352"/>
        <end position="373"/>
    </location>
</feature>
<feature type="transmembrane region" description="Helical" evidence="5">
    <location>
        <begin position="428"/>
        <end position="461"/>
    </location>
</feature>
<dbReference type="InterPro" id="IPR050186">
    <property type="entry name" value="TPT_transporter"/>
</dbReference>
<name>A0A4P6XJT1_9ASCO</name>
<keyword evidence="3 5" id="KW-1133">Transmembrane helix</keyword>
<dbReference type="AlphaFoldDB" id="A0A4P6XJT1"/>
<feature type="transmembrane region" description="Helical" evidence="5">
    <location>
        <begin position="164"/>
        <end position="183"/>
    </location>
</feature>
<evidence type="ECO:0000313" key="7">
    <source>
        <dbReference type="EMBL" id="QBM85911.1"/>
    </source>
</evidence>
<accession>A0A4P6XJT1</accession>
<dbReference type="InterPro" id="IPR004853">
    <property type="entry name" value="Sugar_P_trans_dom"/>
</dbReference>
<evidence type="ECO:0000256" key="2">
    <source>
        <dbReference type="ARBA" id="ARBA00022692"/>
    </source>
</evidence>
<evidence type="ECO:0000256" key="4">
    <source>
        <dbReference type="ARBA" id="ARBA00023136"/>
    </source>
</evidence>
<evidence type="ECO:0000256" key="1">
    <source>
        <dbReference type="ARBA" id="ARBA00004141"/>
    </source>
</evidence>
<dbReference type="EMBL" id="CP034456">
    <property type="protein sequence ID" value="QBM85911.1"/>
    <property type="molecule type" value="Genomic_DNA"/>
</dbReference>
<gene>
    <name evidence="7" type="primary">MPUL0A05420</name>
    <name evidence="7" type="ORF">METSCH_A05420</name>
</gene>
<dbReference type="Proteomes" id="UP000292447">
    <property type="component" value="Chromosome I"/>
</dbReference>
<organism evidence="7 8">
    <name type="scientific">Metschnikowia aff. pulcherrima</name>
    <dbReference type="NCBI Taxonomy" id="2163413"/>
    <lineage>
        <taxon>Eukaryota</taxon>
        <taxon>Fungi</taxon>
        <taxon>Dikarya</taxon>
        <taxon>Ascomycota</taxon>
        <taxon>Saccharomycotina</taxon>
        <taxon>Pichiomycetes</taxon>
        <taxon>Metschnikowiaceae</taxon>
        <taxon>Metschnikowia</taxon>
    </lineage>
</organism>
<feature type="transmembrane region" description="Helical" evidence="5">
    <location>
        <begin position="300"/>
        <end position="322"/>
    </location>
</feature>
<sequence>MLSANHSVEDIHKYVAKQRTSQINPNHSLTNIFQLNHPRALRAPYAGQFVPITPPTSSSPTPVTDKRDYFSFAPASHAGSTTSLDAYVIPEEPVAAEYAPASVSASAKSSVSASASAWYHAWAPDVNWEVVTLCGFWYAFSIVSLNSTKAILSRFSYPITLTQFQFSLNAVLCTSLFIALVTLPKFARTFPAGSVPQLHELDYSVIKFLTPTANIISTTLPMGVFQFVGHITSHKATSVIPVSLVHTVKALSPITTILIYKVIYKVSFKKITYVTLIPLMLGIMLTCYKPKKALVSIDDGYFGGLVYAFISMFIFVSQNIFAKNRLTYDSSKEDGANLPTYKKDEQKKLDKLTILLFCSVIGFVFTMPFHIISEFRNDVFSLTEMSSTLFLLVLLNGFSHFMQSLLAFLLLGTVSTVNYSIANIMKRIVVIIFAFIWEASFSFTGTQSYGILLTAFGLYAYDKWGIDRKKARPSLK</sequence>
<evidence type="ECO:0000313" key="8">
    <source>
        <dbReference type="Proteomes" id="UP000292447"/>
    </source>
</evidence>
<keyword evidence="2 5" id="KW-0812">Transmembrane</keyword>
<dbReference type="Pfam" id="PF03151">
    <property type="entry name" value="TPT"/>
    <property type="match status" value="1"/>
</dbReference>
<proteinExistence type="predicted"/>
<keyword evidence="4 5" id="KW-0472">Membrane</keyword>
<feature type="domain" description="Sugar phosphate transporter" evidence="6">
    <location>
        <begin position="130"/>
        <end position="461"/>
    </location>
</feature>
<dbReference type="PANTHER" id="PTHR11132">
    <property type="entry name" value="SOLUTE CARRIER FAMILY 35"/>
    <property type="match status" value="1"/>
</dbReference>
<feature type="transmembrane region" description="Helical" evidence="5">
    <location>
        <begin position="405"/>
        <end position="422"/>
    </location>
</feature>
<evidence type="ECO:0000256" key="5">
    <source>
        <dbReference type="SAM" id="Phobius"/>
    </source>
</evidence>
<evidence type="ECO:0000256" key="3">
    <source>
        <dbReference type="ARBA" id="ARBA00022989"/>
    </source>
</evidence>
<feature type="transmembrane region" description="Helical" evidence="5">
    <location>
        <begin position="271"/>
        <end position="288"/>
    </location>
</feature>
<reference evidence="8" key="1">
    <citation type="submission" date="2019-03" db="EMBL/GenBank/DDBJ databases">
        <title>Snf2 controls pulcherriminic acid biosynthesis and connects pigmentation and antifungal activity of the yeast Metschnikowia pulcherrima.</title>
        <authorList>
            <person name="Gore-Lloyd D."/>
            <person name="Sumann I."/>
            <person name="Brachmann A.O."/>
            <person name="Schneeberger K."/>
            <person name="Ortiz-Merino R.A."/>
            <person name="Moreno-Beltran M."/>
            <person name="Schlaefli M."/>
            <person name="Kirner P."/>
            <person name="Santos Kron A."/>
            <person name="Wolfe K.H."/>
            <person name="Piel J."/>
            <person name="Ahrens C.H."/>
            <person name="Henk D."/>
            <person name="Freimoser F.M."/>
        </authorList>
    </citation>
    <scope>NUCLEOTIDE SEQUENCE [LARGE SCALE GENOMIC DNA]</scope>
    <source>
        <strain evidence="8">APC 1.2</strain>
    </source>
</reference>
<dbReference type="STRING" id="2163413.A0A4P6XJT1"/>
<protein>
    <submittedName>
        <fullName evidence="7">Solute carrier family 35, member E1</fullName>
    </submittedName>
</protein>
<comment type="subcellular location">
    <subcellularLocation>
        <location evidence="1">Membrane</location>
        <topology evidence="1">Multi-pass membrane protein</topology>
    </subcellularLocation>
</comment>